<dbReference type="Proteomes" id="UP001153642">
    <property type="component" value="Unassembled WGS sequence"/>
</dbReference>
<dbReference type="Pfam" id="PF02541">
    <property type="entry name" value="Ppx-GppA"/>
    <property type="match status" value="1"/>
</dbReference>
<dbReference type="InterPro" id="IPR043129">
    <property type="entry name" value="ATPase_NBD"/>
</dbReference>
<evidence type="ECO:0000259" key="1">
    <source>
        <dbReference type="Pfam" id="PF02541"/>
    </source>
</evidence>
<feature type="domain" description="Ppx/GppA phosphatase N-terminal" evidence="1">
    <location>
        <begin position="41"/>
        <end position="288"/>
    </location>
</feature>
<dbReference type="EMBL" id="JAPMUA010000005">
    <property type="protein sequence ID" value="MDG3586988.1"/>
    <property type="molecule type" value="Genomic_DNA"/>
</dbReference>
<comment type="caution">
    <text evidence="2">The sequence shown here is derived from an EMBL/GenBank/DDBJ whole genome shotgun (WGS) entry which is preliminary data.</text>
</comment>
<dbReference type="PANTHER" id="PTHR30005:SF0">
    <property type="entry name" value="RETROGRADE REGULATION PROTEIN 2"/>
    <property type="match status" value="1"/>
</dbReference>
<dbReference type="CDD" id="cd24006">
    <property type="entry name" value="ASKHA_NBD_PPX_GppA"/>
    <property type="match status" value="1"/>
</dbReference>
<dbReference type="RefSeq" id="WP_277900885.1">
    <property type="nucleotide sequence ID" value="NZ_JAPMUA010000005.1"/>
</dbReference>
<protein>
    <submittedName>
        <fullName evidence="2">Rod shape-determining protein</fullName>
    </submittedName>
</protein>
<dbReference type="InterPro" id="IPR003695">
    <property type="entry name" value="Ppx_GppA_N"/>
</dbReference>
<gene>
    <name evidence="2" type="ORF">OSR52_14020</name>
</gene>
<reference evidence="2" key="1">
    <citation type="submission" date="2022-11" db="EMBL/GenBank/DDBJ databases">
        <title>High-quality draft genome sequence of Galbibacter sp. strain CMA-7.</title>
        <authorList>
            <person name="Wei L."/>
            <person name="Dong C."/>
            <person name="Shao Z."/>
        </authorList>
    </citation>
    <scope>NUCLEOTIDE SEQUENCE</scope>
    <source>
        <strain evidence="2">CMA-7</strain>
    </source>
</reference>
<dbReference type="PANTHER" id="PTHR30005">
    <property type="entry name" value="EXOPOLYPHOSPHATASE"/>
    <property type="match status" value="1"/>
</dbReference>
<dbReference type="Gene3D" id="3.30.420.150">
    <property type="entry name" value="Exopolyphosphatase. Domain 2"/>
    <property type="match status" value="1"/>
</dbReference>
<evidence type="ECO:0000313" key="3">
    <source>
        <dbReference type="Proteomes" id="UP001153642"/>
    </source>
</evidence>
<accession>A0ABT6FUN6</accession>
<keyword evidence="3" id="KW-1185">Reference proteome</keyword>
<dbReference type="Gene3D" id="3.30.420.40">
    <property type="match status" value="1"/>
</dbReference>
<dbReference type="InterPro" id="IPR050273">
    <property type="entry name" value="GppA/Ppx_hydrolase"/>
</dbReference>
<organism evidence="2 3">
    <name type="scientific">Galbibacter pacificus</name>
    <dbReference type="NCBI Taxonomy" id="2996052"/>
    <lineage>
        <taxon>Bacteria</taxon>
        <taxon>Pseudomonadati</taxon>
        <taxon>Bacteroidota</taxon>
        <taxon>Flavobacteriia</taxon>
        <taxon>Flavobacteriales</taxon>
        <taxon>Flavobacteriaceae</taxon>
        <taxon>Galbibacter</taxon>
    </lineage>
</organism>
<evidence type="ECO:0000313" key="2">
    <source>
        <dbReference type="EMBL" id="MDG3586988.1"/>
    </source>
</evidence>
<sequence length="303" mass="34262">MLKIRKFAAIDIGSNAVRLLINNVIEYKDKETQFKKSSLVRVPVRLGQDSFTVGEISKQNSERMIDTMKAFKFLMKVHGVEKYMACATSAMREANNGNELVETIKNKSGIEIEIIDGKKEAAIIASTDLHTLIERDKTYLYIDVGGGSTEFTIFSNGKIVNSRSYKIGTVRLLNEMISPETWKDIEKWIKSNSKKYKSIEIIGSGGNINKLFKMSGRKPGEPLSYIYLNAQYQFLQEMTYEDRISELGLNPDRADVIIPASRIYLNASKWSGAKKIHVPKIGLSDGIIKLLYHIEKEEKASYV</sequence>
<proteinExistence type="predicted"/>
<name>A0ABT6FUN6_9FLAO</name>
<dbReference type="SUPFAM" id="SSF53067">
    <property type="entry name" value="Actin-like ATPase domain"/>
    <property type="match status" value="2"/>
</dbReference>